<proteinExistence type="predicted"/>
<dbReference type="PANTHER" id="PTHR33164:SF64">
    <property type="entry name" value="TRANSCRIPTIONAL REGULATOR SLYA"/>
    <property type="match status" value="1"/>
</dbReference>
<comment type="caution">
    <text evidence="5">The sequence shown here is derived from an EMBL/GenBank/DDBJ whole genome shotgun (WGS) entry which is preliminary data.</text>
</comment>
<dbReference type="InterPro" id="IPR039422">
    <property type="entry name" value="MarR/SlyA-like"/>
</dbReference>
<evidence type="ECO:0000256" key="1">
    <source>
        <dbReference type="ARBA" id="ARBA00023015"/>
    </source>
</evidence>
<sequence>MEDLLFDINETARAIRRAIDQRAAVFGVTRAQWRVLVRLKREPGLRQVELAERLDMEPITLCRIIDRLEEAGLVERKPDPSDRRAWRVEVTQKAEPLVKKLRGLAHDLAEEAMGGIEETDLKDLQFQLAAIRANVARAGEQRAKAIRA</sequence>
<dbReference type="InterPro" id="IPR036388">
    <property type="entry name" value="WH-like_DNA-bd_sf"/>
</dbReference>
<protein>
    <submittedName>
        <fullName evidence="5">MarR family transcriptional regulator</fullName>
    </submittedName>
</protein>
<dbReference type="PRINTS" id="PR00598">
    <property type="entry name" value="HTHMARR"/>
</dbReference>
<organism evidence="5 6">
    <name type="scientific">Sphingomonas anseongensis</name>
    <dbReference type="NCBI Taxonomy" id="2908207"/>
    <lineage>
        <taxon>Bacteria</taxon>
        <taxon>Pseudomonadati</taxon>
        <taxon>Pseudomonadota</taxon>
        <taxon>Alphaproteobacteria</taxon>
        <taxon>Sphingomonadales</taxon>
        <taxon>Sphingomonadaceae</taxon>
        <taxon>Sphingomonas</taxon>
    </lineage>
</organism>
<dbReference type="PROSITE" id="PS50995">
    <property type="entry name" value="HTH_MARR_2"/>
    <property type="match status" value="1"/>
</dbReference>
<accession>A0ABT0RDG4</accession>
<dbReference type="SUPFAM" id="SSF46785">
    <property type="entry name" value="Winged helix' DNA-binding domain"/>
    <property type="match status" value="1"/>
</dbReference>
<evidence type="ECO:0000256" key="2">
    <source>
        <dbReference type="ARBA" id="ARBA00023125"/>
    </source>
</evidence>
<dbReference type="InterPro" id="IPR023187">
    <property type="entry name" value="Tscrpt_reg_MarR-type_CS"/>
</dbReference>
<dbReference type="Gene3D" id="1.10.10.10">
    <property type="entry name" value="Winged helix-like DNA-binding domain superfamily/Winged helix DNA-binding domain"/>
    <property type="match status" value="1"/>
</dbReference>
<evidence type="ECO:0000313" key="5">
    <source>
        <dbReference type="EMBL" id="MCL6678299.1"/>
    </source>
</evidence>
<dbReference type="RefSeq" id="WP_249867259.1">
    <property type="nucleotide sequence ID" value="NZ_JAMGBC010000001.1"/>
</dbReference>
<keyword evidence="2" id="KW-0238">DNA-binding</keyword>
<dbReference type="Pfam" id="PF01047">
    <property type="entry name" value="MarR"/>
    <property type="match status" value="1"/>
</dbReference>
<feature type="domain" description="HTH marR-type" evidence="4">
    <location>
        <begin position="1"/>
        <end position="133"/>
    </location>
</feature>
<keyword evidence="1" id="KW-0805">Transcription regulation</keyword>
<dbReference type="PROSITE" id="PS01117">
    <property type="entry name" value="HTH_MARR_1"/>
    <property type="match status" value="1"/>
</dbReference>
<evidence type="ECO:0000256" key="3">
    <source>
        <dbReference type="ARBA" id="ARBA00023163"/>
    </source>
</evidence>
<dbReference type="InterPro" id="IPR036390">
    <property type="entry name" value="WH_DNA-bd_sf"/>
</dbReference>
<gene>
    <name evidence="5" type="ORF">LZ519_03065</name>
</gene>
<name>A0ABT0RDG4_9SPHN</name>
<keyword evidence="3" id="KW-0804">Transcription</keyword>
<keyword evidence="6" id="KW-1185">Reference proteome</keyword>
<reference evidence="5" key="1">
    <citation type="submission" date="2022-05" db="EMBL/GenBank/DDBJ databases">
        <authorList>
            <person name="Jo J.-H."/>
            <person name="Im W.-T."/>
        </authorList>
    </citation>
    <scope>NUCLEOTIDE SEQUENCE</scope>
    <source>
        <strain evidence="5">RG327</strain>
    </source>
</reference>
<dbReference type="EMBL" id="JAMGBC010000001">
    <property type="protein sequence ID" value="MCL6678299.1"/>
    <property type="molecule type" value="Genomic_DNA"/>
</dbReference>
<dbReference type="InterPro" id="IPR000835">
    <property type="entry name" value="HTH_MarR-typ"/>
</dbReference>
<dbReference type="Proteomes" id="UP001165343">
    <property type="component" value="Unassembled WGS sequence"/>
</dbReference>
<evidence type="ECO:0000259" key="4">
    <source>
        <dbReference type="PROSITE" id="PS50995"/>
    </source>
</evidence>
<evidence type="ECO:0000313" key="6">
    <source>
        <dbReference type="Proteomes" id="UP001165343"/>
    </source>
</evidence>
<dbReference type="PANTHER" id="PTHR33164">
    <property type="entry name" value="TRANSCRIPTIONAL REGULATOR, MARR FAMILY"/>
    <property type="match status" value="1"/>
</dbReference>
<dbReference type="SMART" id="SM00347">
    <property type="entry name" value="HTH_MARR"/>
    <property type="match status" value="1"/>
</dbReference>